<gene>
    <name evidence="2" type="ORF">ETD85_46130</name>
</gene>
<protein>
    <submittedName>
        <fullName evidence="2">Uncharacterized protein</fullName>
    </submittedName>
</protein>
<keyword evidence="1" id="KW-1133">Transmembrane helix</keyword>
<comment type="caution">
    <text evidence="2">The sequence shown here is derived from an EMBL/GenBank/DDBJ whole genome shotgun (WGS) entry which is preliminary data.</text>
</comment>
<dbReference type="Proteomes" id="UP000306628">
    <property type="component" value="Unassembled WGS sequence"/>
</dbReference>
<evidence type="ECO:0000256" key="1">
    <source>
        <dbReference type="SAM" id="Phobius"/>
    </source>
</evidence>
<reference evidence="2 3" key="1">
    <citation type="submission" date="2019-05" db="EMBL/GenBank/DDBJ databases">
        <title>Draft genome sequence of Nonomuraea zeae DSM 100528.</title>
        <authorList>
            <person name="Saricaoglu S."/>
            <person name="Isik K."/>
        </authorList>
    </citation>
    <scope>NUCLEOTIDE SEQUENCE [LARGE SCALE GENOMIC DNA]</scope>
    <source>
        <strain evidence="2 3">DSM 100528</strain>
    </source>
</reference>
<dbReference type="RefSeq" id="WP_138696188.1">
    <property type="nucleotide sequence ID" value="NZ_VCKX01000235.1"/>
</dbReference>
<evidence type="ECO:0000313" key="2">
    <source>
        <dbReference type="EMBL" id="TMR24847.1"/>
    </source>
</evidence>
<organism evidence="2 3">
    <name type="scientific">Nonomuraea zeae</name>
    <dbReference type="NCBI Taxonomy" id="1642303"/>
    <lineage>
        <taxon>Bacteria</taxon>
        <taxon>Bacillati</taxon>
        <taxon>Actinomycetota</taxon>
        <taxon>Actinomycetes</taxon>
        <taxon>Streptosporangiales</taxon>
        <taxon>Streptosporangiaceae</taxon>
        <taxon>Nonomuraea</taxon>
    </lineage>
</organism>
<keyword evidence="3" id="KW-1185">Reference proteome</keyword>
<dbReference type="EMBL" id="VCKX01000235">
    <property type="protein sequence ID" value="TMR24847.1"/>
    <property type="molecule type" value="Genomic_DNA"/>
</dbReference>
<name>A0A5S4FVN7_9ACTN</name>
<feature type="transmembrane region" description="Helical" evidence="1">
    <location>
        <begin position="20"/>
        <end position="53"/>
    </location>
</feature>
<evidence type="ECO:0000313" key="3">
    <source>
        <dbReference type="Proteomes" id="UP000306628"/>
    </source>
</evidence>
<keyword evidence="1" id="KW-0812">Transmembrane</keyword>
<dbReference type="AlphaFoldDB" id="A0A5S4FVN7"/>
<proteinExistence type="predicted"/>
<accession>A0A5S4FVN7</accession>
<sequence>MIDQPSRDFHTRRAGTTLLTLGVGVGVAVVLGVGVALTGSGLVAAAGCVLLRGAPSAGEERRK</sequence>
<keyword evidence="1" id="KW-0472">Membrane</keyword>